<keyword evidence="2" id="KW-0347">Helicase</keyword>
<dbReference type="PROSITE" id="PS51192">
    <property type="entry name" value="HELICASE_ATP_BIND_1"/>
    <property type="match status" value="1"/>
</dbReference>
<protein>
    <submittedName>
        <fullName evidence="2">DEAD/SNF2-like helicase</fullName>
    </submittedName>
</protein>
<dbReference type="InterPro" id="IPR027417">
    <property type="entry name" value="P-loop_NTPase"/>
</dbReference>
<dbReference type="InterPro" id="IPR000330">
    <property type="entry name" value="SNF2_N"/>
</dbReference>
<dbReference type="GO" id="GO:0004386">
    <property type="term" value="F:helicase activity"/>
    <property type="evidence" value="ECO:0007669"/>
    <property type="project" value="UniProtKB-KW"/>
</dbReference>
<evidence type="ECO:0000259" key="1">
    <source>
        <dbReference type="PROSITE" id="PS51192"/>
    </source>
</evidence>
<name>A0A481Z2Q6_9VIRU</name>
<feature type="domain" description="Helicase ATP-binding" evidence="1">
    <location>
        <begin position="88"/>
        <end position="295"/>
    </location>
</feature>
<dbReference type="EMBL" id="MK500407">
    <property type="protein sequence ID" value="QBK89054.1"/>
    <property type="molecule type" value="Genomic_DNA"/>
</dbReference>
<keyword evidence="2" id="KW-0067">ATP-binding</keyword>
<dbReference type="SUPFAM" id="SSF52540">
    <property type="entry name" value="P-loop containing nucleoside triphosphate hydrolases"/>
    <property type="match status" value="2"/>
</dbReference>
<sequence>MYRANISTDSSLTDDELVKLMNIDHTYPDPIDEDFQKDIYTKREFIVNRIPGREELKGDKDIKKYRDEVCAPSKFTLQPHQSFLSNFFNPDTPYDGLLVFHGTGTGKTCAAIAIAEKFKPMIQKYGTKIYVLVSGPLIKETWKKELIKCTRETYLQQQDMAIYQGTAEKNRAIKNAVNLALQYYKLMSYRSFYKKVLGEKVVEKIKTKDDKFKTVYRKTKTGEFERDIAIDRIYNLNNTLIIIDEAHNLTGNAYGEALMKIIKKSHNLKRLLLTATPMKNLADDVIELINFVRPINSPIRRDKIFNNYKNYLMDFKEGGLEYFKNRTRGYISYLKGGDPFTFAIRVDNGTVPKGLLFTRVIQCKMEPFQRNIYDKAVLDETDTLDRKSSAVANFAFPGLSQNNNKIVGYYGRMGINHVKNQLKTHYDILNNKIAQEILKDEEDIDLIHISDDGRTITGKILKQKYLKHFSIKFYKALLNLNRLVLGDKGPGIAFVYSNLVKVGIDMFKEVLMQNGYLEFDETGRNYKIKPDTRCYFCGFTYKEHQAEKLQKIAQLNRISDKDFTNHEFHPAAFISITGKSTDEAIDIVPEEKQRILNDIYSSIKNKTGRYIKFVLGSRVMSEAISLKHVSEVHILDVYFNLGKVDQVIGRAIRHCSHYNLMTEINKYPKVNVYKYAVTIDKGLSSEEELYKKAELKYMLIKKVERGLKEVAVDCPLNRHGNIFPEDLVKYKNCKNPTDKIGKNDVMCPGKCDYMSCNYKCDSKELNKLYWNEKRNMYNNVNIKDIDDSTFNLSIAKYEIDKAKSKIKDLYKINSIYTIVQILDHIKKSYKKELQKLFDDFFCFAALDELLPETENDFNNYKDTLYDKFNRPGYLIYVNGFYIFQPFSQNEDVPMYYRETHDKFERNPLTLSNYIKHTDRFKKIIKIKKKKDTLDTYKKIIYIFDEEYYDNIPEFKYVGIIDKELDRRKHQEDIQDVFRIRNKRSKILEKKRGTGIPSLKGAVCKTSKSKGLLKKIAKYIGLEYEKNDNKESLCIKIKNKLLFLEKYGTSKNKNKFTYIRIPKNHLFYPFPYNLEDRVEYIKNEINDKIKFGVNIKIKTIKQKIKKQNVYNYKIKIKHSSKLNDFAEFLKSLGGTKIKNTWIYNIR</sequence>
<accession>A0A481Z2Q6</accession>
<dbReference type="Pfam" id="PF00176">
    <property type="entry name" value="SNF2-rel_dom"/>
    <property type="match status" value="1"/>
</dbReference>
<dbReference type="GO" id="GO:0005524">
    <property type="term" value="F:ATP binding"/>
    <property type="evidence" value="ECO:0007669"/>
    <property type="project" value="InterPro"/>
</dbReference>
<evidence type="ECO:0000313" key="2">
    <source>
        <dbReference type="EMBL" id="QBK89054.1"/>
    </source>
</evidence>
<keyword evidence="2" id="KW-0547">Nucleotide-binding</keyword>
<dbReference type="Gene3D" id="3.40.50.300">
    <property type="entry name" value="P-loop containing nucleotide triphosphate hydrolases"/>
    <property type="match status" value="2"/>
</dbReference>
<dbReference type="SMART" id="SM00487">
    <property type="entry name" value="DEXDc"/>
    <property type="match status" value="1"/>
</dbReference>
<proteinExistence type="predicted"/>
<gene>
    <name evidence="2" type="ORF">LCMiAC02_01470</name>
</gene>
<organism evidence="2">
    <name type="scientific">Mimivirus LCMiAC02</name>
    <dbReference type="NCBI Taxonomy" id="2506609"/>
    <lineage>
        <taxon>Viruses</taxon>
        <taxon>Varidnaviria</taxon>
        <taxon>Bamfordvirae</taxon>
        <taxon>Nucleocytoviricota</taxon>
        <taxon>Megaviricetes</taxon>
        <taxon>Imitervirales</taxon>
        <taxon>Mimiviridae</taxon>
        <taxon>Klosneuvirinae</taxon>
    </lineage>
</organism>
<reference evidence="2" key="1">
    <citation type="journal article" date="2019" name="MBio">
        <title>Virus Genomes from Deep Sea Sediments Expand the Ocean Megavirome and Support Independent Origins of Viral Gigantism.</title>
        <authorList>
            <person name="Backstrom D."/>
            <person name="Yutin N."/>
            <person name="Jorgensen S.L."/>
            <person name="Dharamshi J."/>
            <person name="Homa F."/>
            <person name="Zaremba-Niedwiedzka K."/>
            <person name="Spang A."/>
            <person name="Wolf Y.I."/>
            <person name="Koonin E.V."/>
            <person name="Ettema T.J."/>
        </authorList>
    </citation>
    <scope>NUCLEOTIDE SEQUENCE</scope>
</reference>
<dbReference type="InterPro" id="IPR014001">
    <property type="entry name" value="Helicase_ATP-bd"/>
</dbReference>
<keyword evidence="2" id="KW-0378">Hydrolase</keyword>